<evidence type="ECO:0000313" key="3">
    <source>
        <dbReference type="Proteomes" id="UP001152607"/>
    </source>
</evidence>
<organism evidence="2 3">
    <name type="scientific">Periconia digitata</name>
    <dbReference type="NCBI Taxonomy" id="1303443"/>
    <lineage>
        <taxon>Eukaryota</taxon>
        <taxon>Fungi</taxon>
        <taxon>Dikarya</taxon>
        <taxon>Ascomycota</taxon>
        <taxon>Pezizomycotina</taxon>
        <taxon>Dothideomycetes</taxon>
        <taxon>Pleosporomycetidae</taxon>
        <taxon>Pleosporales</taxon>
        <taxon>Massarineae</taxon>
        <taxon>Periconiaceae</taxon>
        <taxon>Periconia</taxon>
    </lineage>
</organism>
<dbReference type="Proteomes" id="UP001152607">
    <property type="component" value="Unassembled WGS sequence"/>
</dbReference>
<evidence type="ECO:0000256" key="1">
    <source>
        <dbReference type="SAM" id="MobiDB-lite"/>
    </source>
</evidence>
<name>A0A9W4UKB3_9PLEO</name>
<feature type="compositionally biased region" description="Basic residues" evidence="1">
    <location>
        <begin position="1"/>
        <end position="13"/>
    </location>
</feature>
<protein>
    <submittedName>
        <fullName evidence="2">Uncharacterized protein</fullName>
    </submittedName>
</protein>
<gene>
    <name evidence="2" type="ORF">PDIGIT_LOCUS9561</name>
</gene>
<accession>A0A9W4UKB3</accession>
<feature type="region of interest" description="Disordered" evidence="1">
    <location>
        <begin position="1"/>
        <end position="39"/>
    </location>
</feature>
<dbReference type="EMBL" id="CAOQHR010000006">
    <property type="protein sequence ID" value="CAI6336461.1"/>
    <property type="molecule type" value="Genomic_DNA"/>
</dbReference>
<dbReference type="AlphaFoldDB" id="A0A9W4UKB3"/>
<evidence type="ECO:0000313" key="2">
    <source>
        <dbReference type="EMBL" id="CAI6336461.1"/>
    </source>
</evidence>
<sequence>MTIRQTKHRRSTARHSGSPPISLPSLARSSAWTSRQRRRPTRLRGAILVCTGHAAAAGGLSTAHHAPMELTGFCLLTFVYTPAQVRLDPASFVAPSRCFYFTLRVMDASIMAIIT</sequence>
<reference evidence="2" key="1">
    <citation type="submission" date="2023-01" db="EMBL/GenBank/DDBJ databases">
        <authorList>
            <person name="Van Ghelder C."/>
            <person name="Rancurel C."/>
        </authorList>
    </citation>
    <scope>NUCLEOTIDE SEQUENCE</scope>
    <source>
        <strain evidence="2">CNCM I-4278</strain>
    </source>
</reference>
<comment type="caution">
    <text evidence="2">The sequence shown here is derived from an EMBL/GenBank/DDBJ whole genome shotgun (WGS) entry which is preliminary data.</text>
</comment>
<proteinExistence type="predicted"/>
<keyword evidence="3" id="KW-1185">Reference proteome</keyword>